<keyword evidence="3" id="KW-1185">Reference proteome</keyword>
<dbReference type="EMBL" id="CP099422">
    <property type="protein sequence ID" value="USW53934.1"/>
    <property type="molecule type" value="Genomic_DNA"/>
</dbReference>
<organism evidence="2 3">
    <name type="scientific">Septoria linicola</name>
    <dbReference type="NCBI Taxonomy" id="215465"/>
    <lineage>
        <taxon>Eukaryota</taxon>
        <taxon>Fungi</taxon>
        <taxon>Dikarya</taxon>
        <taxon>Ascomycota</taxon>
        <taxon>Pezizomycotina</taxon>
        <taxon>Dothideomycetes</taxon>
        <taxon>Dothideomycetidae</taxon>
        <taxon>Mycosphaerellales</taxon>
        <taxon>Mycosphaerellaceae</taxon>
        <taxon>Septoria</taxon>
    </lineage>
</organism>
<evidence type="ECO:0000313" key="2">
    <source>
        <dbReference type="EMBL" id="USW53934.1"/>
    </source>
</evidence>
<feature type="transmembrane region" description="Helical" evidence="1">
    <location>
        <begin position="77"/>
        <end position="98"/>
    </location>
</feature>
<name>A0A9Q9ASN6_9PEZI</name>
<evidence type="ECO:0000313" key="3">
    <source>
        <dbReference type="Proteomes" id="UP001056384"/>
    </source>
</evidence>
<protein>
    <submittedName>
        <fullName evidence="2">Uncharacterized protein</fullName>
    </submittedName>
</protein>
<evidence type="ECO:0000256" key="1">
    <source>
        <dbReference type="SAM" id="Phobius"/>
    </source>
</evidence>
<dbReference type="Proteomes" id="UP001056384">
    <property type="component" value="Chromosome 5"/>
</dbReference>
<accession>A0A9Q9ASN6</accession>
<reference evidence="2" key="1">
    <citation type="submission" date="2022-06" db="EMBL/GenBank/DDBJ databases">
        <title>Complete genome sequences of two strains of the flax pathogen Septoria linicola.</title>
        <authorList>
            <person name="Lapalu N."/>
            <person name="Simon A."/>
            <person name="Demenou B."/>
            <person name="Paumier D."/>
            <person name="Guillot M.-P."/>
            <person name="Gout L."/>
            <person name="Valade R."/>
        </authorList>
    </citation>
    <scope>NUCLEOTIDE SEQUENCE</scope>
    <source>
        <strain evidence="2">SE15195</strain>
    </source>
</reference>
<dbReference type="AlphaFoldDB" id="A0A9Q9ASN6"/>
<keyword evidence="1" id="KW-0812">Transmembrane</keyword>
<proteinExistence type="predicted"/>
<keyword evidence="1" id="KW-1133">Transmembrane helix</keyword>
<keyword evidence="1" id="KW-0472">Membrane</keyword>
<gene>
    <name evidence="2" type="ORF">Slin15195_G072530</name>
</gene>
<sequence>MAQYHTSDPAGVDAFLSMSEEEAYAMNFQGRLTNALGASGAYTWEIWTCQTADMWYRITPFDLGYYRACDIAKTSRWLMLPLCIFSWALLGFLAYMWWRTSRKDFVARGETKDSVALSPVHSQG</sequence>